<keyword evidence="1" id="KW-0732">Signal</keyword>
<comment type="caution">
    <text evidence="3">The sequence shown here is derived from an EMBL/GenBank/DDBJ whole genome shotgun (WGS) entry which is preliminary data.</text>
</comment>
<dbReference type="EMBL" id="JNVM01000014">
    <property type="protein sequence ID" value="KEQ24844.1"/>
    <property type="molecule type" value="Genomic_DNA"/>
</dbReference>
<evidence type="ECO:0000259" key="2">
    <source>
        <dbReference type="Pfam" id="PF07833"/>
    </source>
</evidence>
<protein>
    <recommendedName>
        <fullName evidence="2">Copper amine oxidase-like N-terminal domain-containing protein</fullName>
    </recommendedName>
</protein>
<sequence length="191" mass="21269">MKKVVIILVCLGTLFGFSLGVFAGDTINQTISALLMTSVKYNIDGTNRELGEEYGTIMYKDHIYVPIRFVAENTGGVVAYEQESGTVYMKSKGTLEINSEGDGVSLGNLIMTKEADQTRVSGVLDMPYTDNLESTINFFDKNGIKIGFVVIKGYFHEGMNNFEAVGQGDLRQYASTKYEIWRLGKHYRTPK</sequence>
<name>A0A081P2C1_9BACL</name>
<evidence type="ECO:0000313" key="3">
    <source>
        <dbReference type="EMBL" id="KEQ24844.1"/>
    </source>
</evidence>
<dbReference type="RefSeq" id="WP_036684679.1">
    <property type="nucleotide sequence ID" value="NZ_JNVM01000014.1"/>
</dbReference>
<evidence type="ECO:0000256" key="1">
    <source>
        <dbReference type="SAM" id="SignalP"/>
    </source>
</evidence>
<gene>
    <name evidence="3" type="ORF">ET33_07185</name>
</gene>
<keyword evidence="4" id="KW-1185">Reference proteome</keyword>
<dbReference type="Pfam" id="PF07833">
    <property type="entry name" value="Cu_amine_oxidN1"/>
    <property type="match status" value="1"/>
</dbReference>
<accession>A0A081P2C1</accession>
<dbReference type="Proteomes" id="UP000028123">
    <property type="component" value="Unassembled WGS sequence"/>
</dbReference>
<dbReference type="InterPro" id="IPR012854">
    <property type="entry name" value="Cu_amine_oxidase-like_N"/>
</dbReference>
<organism evidence="3 4">
    <name type="scientific">Paenibacillus tyrfis</name>
    <dbReference type="NCBI Taxonomy" id="1501230"/>
    <lineage>
        <taxon>Bacteria</taxon>
        <taxon>Bacillati</taxon>
        <taxon>Bacillota</taxon>
        <taxon>Bacilli</taxon>
        <taxon>Bacillales</taxon>
        <taxon>Paenibacillaceae</taxon>
        <taxon>Paenibacillus</taxon>
    </lineage>
</organism>
<feature type="signal peptide" evidence="1">
    <location>
        <begin position="1"/>
        <end position="23"/>
    </location>
</feature>
<feature type="chain" id="PRO_5001761251" description="Copper amine oxidase-like N-terminal domain-containing protein" evidence="1">
    <location>
        <begin position="24"/>
        <end position="191"/>
    </location>
</feature>
<feature type="domain" description="Copper amine oxidase-like N-terminal" evidence="2">
    <location>
        <begin position="56"/>
        <end position="89"/>
    </location>
</feature>
<reference evidence="3 4" key="1">
    <citation type="submission" date="2014-06" db="EMBL/GenBank/DDBJ databases">
        <title>Draft genome sequence of Paenibacillus sp. MSt1.</title>
        <authorList>
            <person name="Aw Y.K."/>
            <person name="Ong K.S."/>
            <person name="Gan H.M."/>
            <person name="Lee S.M."/>
        </authorList>
    </citation>
    <scope>NUCLEOTIDE SEQUENCE [LARGE SCALE GENOMIC DNA]</scope>
    <source>
        <strain evidence="3 4">MSt1</strain>
    </source>
</reference>
<evidence type="ECO:0000313" key="4">
    <source>
        <dbReference type="Proteomes" id="UP000028123"/>
    </source>
</evidence>
<proteinExistence type="predicted"/>
<dbReference type="OrthoDB" id="2655886at2"/>
<dbReference type="AlphaFoldDB" id="A0A081P2C1"/>